<evidence type="ECO:0000256" key="2">
    <source>
        <dbReference type="ARBA" id="ARBA00009347"/>
    </source>
</evidence>
<feature type="domain" description="Acyl-CoA oxidase/dehydrogenase middle" evidence="16">
    <location>
        <begin position="126"/>
        <end position="221"/>
    </location>
</feature>
<sequence>MSKDLSSLFLSEEQIMIRDSARRVANDLIAPTAAQRDRESAWPRAEIKALAELGFLGMLVPEAYGGTGAGVLDFCLAQHEFAAHDAGLATILHVHNFTAMCIAKNGTEAQKQRFLPAMASGESIGAFLLSEAHAGSDTAALRTSAVRDGDHYVLNGSKQFISNGSEAGVGVAFAITDKAAGKRGATTFIVDPSQPGYVTTRVEDKLGQHTAHTAQIALENCRVPVEHRLGAEGDGYRTVMSGLSDGRIGIAFIAAGAARGALDAAVKYANEREAYGAPIARLQGVAFDLADMAAQVDVAFQYCLHAARLCDAGADCMKEASIAKLFASEMAEKVCSSALQIHGGYGYLCDFPVERYLRDVRVCKIYEGTSHIQKLIISRQLA</sequence>
<keyword evidence="19" id="KW-1185">Reference proteome</keyword>
<evidence type="ECO:0000256" key="10">
    <source>
        <dbReference type="ARBA" id="ARBA00066362"/>
    </source>
</evidence>
<dbReference type="InterPro" id="IPR046373">
    <property type="entry name" value="Acyl-CoA_Oxase/DH_mid-dom_sf"/>
</dbReference>
<dbReference type="GO" id="GO:0016787">
    <property type="term" value="F:hydrolase activity"/>
    <property type="evidence" value="ECO:0007669"/>
    <property type="project" value="UniProtKB-KW"/>
</dbReference>
<comment type="catalytic activity">
    <reaction evidence="7">
        <text>3-sulfinopropanoyl-CoA + H2O = propanoyl-CoA + sulfite + H(+)</text>
        <dbReference type="Rhea" id="RHEA:41624"/>
        <dbReference type="ChEBI" id="CHEBI:15377"/>
        <dbReference type="ChEBI" id="CHEBI:15378"/>
        <dbReference type="ChEBI" id="CHEBI:17359"/>
        <dbReference type="ChEBI" id="CHEBI:57392"/>
        <dbReference type="ChEBI" id="CHEBI:78349"/>
        <dbReference type="EC" id="3.13.1.4"/>
    </reaction>
    <physiologicalReaction direction="left-to-right" evidence="7">
        <dbReference type="Rhea" id="RHEA:41625"/>
    </physiologicalReaction>
</comment>
<dbReference type="Proteomes" id="UP000075613">
    <property type="component" value="Unassembled WGS sequence"/>
</dbReference>
<dbReference type="PROSITE" id="PS00073">
    <property type="entry name" value="ACYL_COA_DH_2"/>
    <property type="match status" value="1"/>
</dbReference>
<dbReference type="InterPro" id="IPR037069">
    <property type="entry name" value="AcylCoA_DH/ox_N_sf"/>
</dbReference>
<dbReference type="EMBL" id="LRBG01000038">
    <property type="protein sequence ID" value="KXU82923.1"/>
    <property type="molecule type" value="Genomic_DNA"/>
</dbReference>
<evidence type="ECO:0000256" key="12">
    <source>
        <dbReference type="ARBA" id="ARBA00068311"/>
    </source>
</evidence>
<evidence type="ECO:0000313" key="18">
    <source>
        <dbReference type="EMBL" id="KXU82923.1"/>
    </source>
</evidence>
<dbReference type="InterPro" id="IPR006089">
    <property type="entry name" value="Acyl-CoA_DH_CS"/>
</dbReference>
<dbReference type="SUPFAM" id="SSF47203">
    <property type="entry name" value="Acyl-CoA dehydrogenase C-terminal domain-like"/>
    <property type="match status" value="1"/>
</dbReference>
<evidence type="ECO:0000256" key="11">
    <source>
        <dbReference type="ARBA" id="ARBA00066461"/>
    </source>
</evidence>
<dbReference type="PANTHER" id="PTHR43884:SF12">
    <property type="entry name" value="ISOVALERYL-COA DEHYDROGENASE, MITOCHONDRIAL-RELATED"/>
    <property type="match status" value="1"/>
</dbReference>
<comment type="function">
    <text evidence="8">Catalyzes the conversion 3-sulfinopropanoyl-CoA (3SP-CoA) to propanoyl-CoA by abstraction of sulfite. Does not show dehydrogenase activity.</text>
</comment>
<dbReference type="GO" id="GO:0003995">
    <property type="term" value="F:acyl-CoA dehydrogenase activity"/>
    <property type="evidence" value="ECO:0007669"/>
    <property type="project" value="InterPro"/>
</dbReference>
<comment type="caution">
    <text evidence="18">The sequence shown here is derived from an EMBL/GenBank/DDBJ whole genome shotgun (WGS) entry which is preliminary data.</text>
</comment>
<dbReference type="Gene3D" id="1.20.140.10">
    <property type="entry name" value="Butyryl-CoA Dehydrogenase, subunit A, domain 3"/>
    <property type="match status" value="1"/>
</dbReference>
<evidence type="ECO:0000256" key="9">
    <source>
        <dbReference type="ARBA" id="ARBA00065214"/>
    </source>
</evidence>
<dbReference type="EC" id="3.13.1.4" evidence="11"/>
<feature type="domain" description="Acyl-CoA dehydrogenase/oxidase C-terminal" evidence="15">
    <location>
        <begin position="233"/>
        <end position="381"/>
    </location>
</feature>
<evidence type="ECO:0000256" key="1">
    <source>
        <dbReference type="ARBA" id="ARBA00001974"/>
    </source>
</evidence>
<dbReference type="SUPFAM" id="SSF56645">
    <property type="entry name" value="Acyl-CoA dehydrogenase NM domain-like"/>
    <property type="match status" value="1"/>
</dbReference>
<evidence type="ECO:0000259" key="17">
    <source>
        <dbReference type="Pfam" id="PF02771"/>
    </source>
</evidence>
<dbReference type="Pfam" id="PF02770">
    <property type="entry name" value="Acyl-CoA_dh_M"/>
    <property type="match status" value="1"/>
</dbReference>
<name>A0A149PD29_9BURK</name>
<dbReference type="Gene3D" id="1.10.540.10">
    <property type="entry name" value="Acyl-CoA dehydrogenase/oxidase, N-terminal domain"/>
    <property type="match status" value="1"/>
</dbReference>
<dbReference type="OrthoDB" id="8969033at2"/>
<accession>A0A149PD29</accession>
<evidence type="ECO:0000313" key="19">
    <source>
        <dbReference type="Proteomes" id="UP000075613"/>
    </source>
</evidence>
<dbReference type="Pfam" id="PF02771">
    <property type="entry name" value="Acyl-CoA_dh_N"/>
    <property type="match status" value="1"/>
</dbReference>
<dbReference type="GO" id="GO:0050660">
    <property type="term" value="F:flavin adenine dinucleotide binding"/>
    <property type="evidence" value="ECO:0007669"/>
    <property type="project" value="InterPro"/>
</dbReference>
<evidence type="ECO:0000256" key="3">
    <source>
        <dbReference type="ARBA" id="ARBA00022630"/>
    </source>
</evidence>
<evidence type="ECO:0000256" key="5">
    <source>
        <dbReference type="ARBA" id="ARBA00022827"/>
    </source>
</evidence>
<dbReference type="InterPro" id="IPR009075">
    <property type="entry name" value="AcylCo_DH/oxidase_C"/>
</dbReference>
<comment type="subunit">
    <text evidence="9">Homotrimer or homotetramer.</text>
</comment>
<dbReference type="InterPro" id="IPR013786">
    <property type="entry name" value="AcylCoA_DH/ox_N"/>
</dbReference>
<reference evidence="18 19" key="1">
    <citation type="journal article" date="2015" name="Int. J. Syst. Evol. Microbiol.">
        <title>Burkholderia monticola sp. nov., isolated from mountain soil.</title>
        <authorList>
            <person name="Baek I."/>
            <person name="Seo B."/>
            <person name="Lee I."/>
            <person name="Yi H."/>
            <person name="Chun J."/>
        </authorList>
    </citation>
    <scope>NUCLEOTIDE SEQUENCE [LARGE SCALE GENOMIC DNA]</scope>
    <source>
        <strain evidence="18 19">JC2948</strain>
    </source>
</reference>
<dbReference type="FunFam" id="2.40.110.10:FF:000001">
    <property type="entry name" value="Acyl-CoA dehydrogenase, mitochondrial"/>
    <property type="match status" value="1"/>
</dbReference>
<organism evidence="18 19">
    <name type="scientific">Paraburkholderia monticola</name>
    <dbReference type="NCBI Taxonomy" id="1399968"/>
    <lineage>
        <taxon>Bacteria</taxon>
        <taxon>Pseudomonadati</taxon>
        <taxon>Pseudomonadota</taxon>
        <taxon>Betaproteobacteria</taxon>
        <taxon>Burkholderiales</taxon>
        <taxon>Burkholderiaceae</taxon>
        <taxon>Paraburkholderia</taxon>
    </lineage>
</organism>
<dbReference type="Gene3D" id="2.40.110.10">
    <property type="entry name" value="Butyryl-CoA Dehydrogenase, subunit A, domain 2"/>
    <property type="match status" value="1"/>
</dbReference>
<keyword evidence="3" id="KW-0285">Flavoprotein</keyword>
<dbReference type="RefSeq" id="WP_062134350.1">
    <property type="nucleotide sequence ID" value="NZ_LRBG01000038.1"/>
</dbReference>
<protein>
    <recommendedName>
        <fullName evidence="12">3-sulfinopropanoyl-CoA desulfinase</fullName>
        <ecNumber evidence="10">1.3.8.10</ecNumber>
        <ecNumber evidence="11">3.13.1.4</ecNumber>
    </recommendedName>
    <alternativeName>
        <fullName evidence="14">3-sulfinopropionyl coenzyme A desulfinase</fullName>
    </alternativeName>
    <alternativeName>
        <fullName evidence="13">Cyclohex-1-ene-1-carbonyl-CoA dehydrogenase</fullName>
    </alternativeName>
</protein>
<dbReference type="FunFam" id="1.10.540.10:FF:000002">
    <property type="entry name" value="Acyl-CoA dehydrogenase FadE19"/>
    <property type="match status" value="1"/>
</dbReference>
<evidence type="ECO:0000256" key="8">
    <source>
        <dbReference type="ARBA" id="ARBA00058152"/>
    </source>
</evidence>
<comment type="similarity">
    <text evidence="2">Belongs to the acyl-CoA dehydrogenase family.</text>
</comment>
<keyword evidence="4" id="KW-0378">Hydrolase</keyword>
<comment type="cofactor">
    <cofactor evidence="1">
        <name>FAD</name>
        <dbReference type="ChEBI" id="CHEBI:57692"/>
    </cofactor>
</comment>
<evidence type="ECO:0000256" key="6">
    <source>
        <dbReference type="ARBA" id="ARBA00023002"/>
    </source>
</evidence>
<keyword evidence="6" id="KW-0560">Oxidoreductase</keyword>
<proteinExistence type="inferred from homology"/>
<dbReference type="PIRSF" id="PIRSF016578">
    <property type="entry name" value="HsaA"/>
    <property type="match status" value="1"/>
</dbReference>
<dbReference type="AlphaFoldDB" id="A0A149PD29"/>
<dbReference type="InterPro" id="IPR036250">
    <property type="entry name" value="AcylCo_DH-like_C"/>
</dbReference>
<evidence type="ECO:0000256" key="14">
    <source>
        <dbReference type="ARBA" id="ARBA00075603"/>
    </source>
</evidence>
<gene>
    <name evidence="18" type="ORF">CI15_27765</name>
</gene>
<dbReference type="EC" id="1.3.8.10" evidence="10"/>
<evidence type="ECO:0000259" key="15">
    <source>
        <dbReference type="Pfam" id="PF00441"/>
    </source>
</evidence>
<evidence type="ECO:0000259" key="16">
    <source>
        <dbReference type="Pfam" id="PF02770"/>
    </source>
</evidence>
<feature type="domain" description="Acyl-CoA dehydrogenase/oxidase N-terminal" evidence="17">
    <location>
        <begin position="11"/>
        <end position="122"/>
    </location>
</feature>
<dbReference type="STRING" id="1399968.CI15_27765"/>
<evidence type="ECO:0000256" key="4">
    <source>
        <dbReference type="ARBA" id="ARBA00022801"/>
    </source>
</evidence>
<keyword evidence="5" id="KW-0274">FAD</keyword>
<dbReference type="FunFam" id="1.20.140.10:FF:000004">
    <property type="entry name" value="Acyl-CoA dehydrogenase FadE25"/>
    <property type="match status" value="1"/>
</dbReference>
<evidence type="ECO:0000256" key="13">
    <source>
        <dbReference type="ARBA" id="ARBA00072305"/>
    </source>
</evidence>
<evidence type="ECO:0000256" key="7">
    <source>
        <dbReference type="ARBA" id="ARBA00052938"/>
    </source>
</evidence>
<dbReference type="InterPro" id="IPR009100">
    <property type="entry name" value="AcylCoA_DH/oxidase_NM_dom_sf"/>
</dbReference>
<dbReference type="Pfam" id="PF00441">
    <property type="entry name" value="Acyl-CoA_dh_1"/>
    <property type="match status" value="1"/>
</dbReference>
<dbReference type="PANTHER" id="PTHR43884">
    <property type="entry name" value="ACYL-COA DEHYDROGENASE"/>
    <property type="match status" value="1"/>
</dbReference>
<dbReference type="InterPro" id="IPR006091">
    <property type="entry name" value="Acyl-CoA_Oxase/DH_mid-dom"/>
</dbReference>